<dbReference type="EMBL" id="PSKQ01000017">
    <property type="protein sequence ID" value="MBE8719935.1"/>
    <property type="molecule type" value="Genomic_DNA"/>
</dbReference>
<dbReference type="InterPro" id="IPR032183">
    <property type="entry name" value="PKD-like"/>
</dbReference>
<organism evidence="1 2">
    <name type="scientific">Sphingobacterium pedocola</name>
    <dbReference type="NCBI Taxonomy" id="2082722"/>
    <lineage>
        <taxon>Bacteria</taxon>
        <taxon>Pseudomonadati</taxon>
        <taxon>Bacteroidota</taxon>
        <taxon>Sphingobacteriia</taxon>
        <taxon>Sphingobacteriales</taxon>
        <taxon>Sphingobacteriaceae</taxon>
        <taxon>Sphingobacterium</taxon>
    </lineage>
</organism>
<gene>
    <name evidence="1" type="ORF">C4F40_04220</name>
</gene>
<accession>A0ABR9T3R8</accession>
<comment type="caution">
    <text evidence="1">The sequence shown here is derived from an EMBL/GenBank/DDBJ whole genome shotgun (WGS) entry which is preliminary data.</text>
</comment>
<proteinExistence type="predicted"/>
<dbReference type="Pfam" id="PF16407">
    <property type="entry name" value="PKD_2"/>
    <property type="match status" value="1"/>
</dbReference>
<evidence type="ECO:0000313" key="2">
    <source>
        <dbReference type="Proteomes" id="UP000618319"/>
    </source>
</evidence>
<dbReference type="PROSITE" id="PS51257">
    <property type="entry name" value="PROKAR_LIPOPROTEIN"/>
    <property type="match status" value="1"/>
</dbReference>
<dbReference type="Proteomes" id="UP000618319">
    <property type="component" value="Unassembled WGS sequence"/>
</dbReference>
<keyword evidence="2" id="KW-1185">Reference proteome</keyword>
<name>A0ABR9T3R8_9SPHI</name>
<reference evidence="1 2" key="1">
    <citation type="submission" date="2018-02" db="EMBL/GenBank/DDBJ databases">
        <title>Sphingobacterium KA21.</title>
        <authorList>
            <person name="Vasarhelyi B.M."/>
            <person name="Deshmukh S."/>
            <person name="Balint B."/>
            <person name="Kukolya J."/>
        </authorList>
    </citation>
    <scope>NUCLEOTIDE SEQUENCE [LARGE SCALE GENOMIC DNA]</scope>
    <source>
        <strain evidence="1 2">Ka21</strain>
    </source>
</reference>
<evidence type="ECO:0000313" key="1">
    <source>
        <dbReference type="EMBL" id="MBE8719935.1"/>
    </source>
</evidence>
<sequence>MKILKFLLPFNNKIMRKILNYYICIMFLCSFISCIKDQGNYDYTEFNPIKIDTANSSIKSSYSISFRDVVSIAPKIYYNGELIKNVDQFKDRLSFTWTLCQTFSSGTIFPLDTLSHDIVLDAPILQSSGTWEIKLTVKDLETNIDTYAKFALNISESFPDGWMALYERNGETEVGLIVDERVKSNVVHNRVLYDILKDANGQSLIGKPVTFQYAQSSGVRDRRVIIVSDQDMIGVDKSSFVKTLSFDEFFFASPTTKKVTAFTGIASKDFIINDNRMYALDVSSSPTGRDASKFGLASGNDQIILAPWQPTKYVQSYNGLAYDSVEKKFLKLTSGTTNFTAFTNLPNAVFNPNAVGLDLVVYDWGYGGPTPALAFEYLIMKDATKTYLLSANFASAADAAVPQKKIDMSSYPGITTVNSMTVAVAGQYLLYSNPNNVYLHKFNNNPPTTEEIWAAPNGETITDISVLKSSNLPFQLNANNLFPTVNQYVYFATWNESTENGKIYCYKIDITNGSIDRSTERVYEGFGKIKEMNYKYNLPGT</sequence>
<protein>
    <recommendedName>
        <fullName evidence="3">PKD-like family protein</fullName>
    </recommendedName>
</protein>
<evidence type="ECO:0008006" key="3">
    <source>
        <dbReference type="Google" id="ProtNLM"/>
    </source>
</evidence>